<evidence type="ECO:0000313" key="2">
    <source>
        <dbReference type="EMBL" id="CAG9853712.1"/>
    </source>
</evidence>
<evidence type="ECO:0000256" key="1">
    <source>
        <dbReference type="SAM" id="SignalP"/>
    </source>
</evidence>
<dbReference type="Proteomes" id="UP001153712">
    <property type="component" value="Chromosome 1"/>
</dbReference>
<name>A0A9N9XJ06_PHYSR</name>
<reference evidence="2" key="1">
    <citation type="submission" date="2022-01" db="EMBL/GenBank/DDBJ databases">
        <authorList>
            <person name="King R."/>
        </authorList>
    </citation>
    <scope>NUCLEOTIDE SEQUENCE</scope>
</reference>
<dbReference type="AlphaFoldDB" id="A0A9N9XJ06"/>
<dbReference type="EMBL" id="OU900094">
    <property type="protein sequence ID" value="CAG9853712.1"/>
    <property type="molecule type" value="Genomic_DNA"/>
</dbReference>
<protein>
    <submittedName>
        <fullName evidence="2">Uncharacterized protein</fullName>
    </submittedName>
</protein>
<organism evidence="2 3">
    <name type="scientific">Phyllotreta striolata</name>
    <name type="common">Striped flea beetle</name>
    <name type="synonym">Crioceris striolata</name>
    <dbReference type="NCBI Taxonomy" id="444603"/>
    <lineage>
        <taxon>Eukaryota</taxon>
        <taxon>Metazoa</taxon>
        <taxon>Ecdysozoa</taxon>
        <taxon>Arthropoda</taxon>
        <taxon>Hexapoda</taxon>
        <taxon>Insecta</taxon>
        <taxon>Pterygota</taxon>
        <taxon>Neoptera</taxon>
        <taxon>Endopterygota</taxon>
        <taxon>Coleoptera</taxon>
        <taxon>Polyphaga</taxon>
        <taxon>Cucujiformia</taxon>
        <taxon>Chrysomeloidea</taxon>
        <taxon>Chrysomelidae</taxon>
        <taxon>Galerucinae</taxon>
        <taxon>Alticini</taxon>
        <taxon>Phyllotreta</taxon>
    </lineage>
</organism>
<keyword evidence="3" id="KW-1185">Reference proteome</keyword>
<feature type="signal peptide" evidence="1">
    <location>
        <begin position="1"/>
        <end position="17"/>
    </location>
</feature>
<evidence type="ECO:0000313" key="3">
    <source>
        <dbReference type="Proteomes" id="UP001153712"/>
    </source>
</evidence>
<keyword evidence="1" id="KW-0732">Signal</keyword>
<gene>
    <name evidence="2" type="ORF">PHYEVI_LOCUS184</name>
</gene>
<feature type="chain" id="PRO_5040282068" evidence="1">
    <location>
        <begin position="18"/>
        <end position="76"/>
    </location>
</feature>
<accession>A0A9N9XJ06</accession>
<sequence>MKLQVILLFIISAVSNALVVRLVHERGLLINAHGLGGVKMDPIHTEMLGLPSHINFNAEAEGRGRTYIGQAALNYP</sequence>
<proteinExistence type="predicted"/>